<protein>
    <submittedName>
        <fullName evidence="1">Uncharacterized protein</fullName>
    </submittedName>
</protein>
<reference evidence="1" key="1">
    <citation type="submission" date="2014-09" db="EMBL/GenBank/DDBJ databases">
        <title>Draft genome sequence of an oleaginous Mucoromycotina fungus Mucor ambiguus NBRC6742.</title>
        <authorList>
            <person name="Takeda I."/>
            <person name="Yamane N."/>
            <person name="Morita T."/>
            <person name="Tamano K."/>
            <person name="Machida M."/>
            <person name="Baker S."/>
            <person name="Koike H."/>
        </authorList>
    </citation>
    <scope>NUCLEOTIDE SEQUENCE</scope>
    <source>
        <strain evidence="1">NBRC 6742</strain>
    </source>
</reference>
<dbReference type="AlphaFoldDB" id="A0A0C9MM90"/>
<accession>A0A0C9MM90</accession>
<keyword evidence="2" id="KW-1185">Reference proteome</keyword>
<evidence type="ECO:0000313" key="1">
    <source>
        <dbReference type="EMBL" id="GAN08624.1"/>
    </source>
</evidence>
<gene>
    <name evidence="1" type="ORF">MAM1_0215d08139</name>
</gene>
<sequence>MGYFTKKCNSHDTRHFLTKACFALPPPSCFSLLSTPIAASVVAATVVAAAAAAAASGRECISNIPC</sequence>
<dbReference type="EMBL" id="DF836504">
    <property type="protein sequence ID" value="GAN08624.1"/>
    <property type="molecule type" value="Genomic_DNA"/>
</dbReference>
<evidence type="ECO:0000313" key="2">
    <source>
        <dbReference type="Proteomes" id="UP000053815"/>
    </source>
</evidence>
<name>A0A0C9MM90_9FUNG</name>
<dbReference type="Proteomes" id="UP000053815">
    <property type="component" value="Unassembled WGS sequence"/>
</dbReference>
<organism evidence="1">
    <name type="scientific">Mucor ambiguus</name>
    <dbReference type="NCBI Taxonomy" id="91626"/>
    <lineage>
        <taxon>Eukaryota</taxon>
        <taxon>Fungi</taxon>
        <taxon>Fungi incertae sedis</taxon>
        <taxon>Mucoromycota</taxon>
        <taxon>Mucoromycotina</taxon>
        <taxon>Mucoromycetes</taxon>
        <taxon>Mucorales</taxon>
        <taxon>Mucorineae</taxon>
        <taxon>Mucoraceae</taxon>
        <taxon>Mucor</taxon>
    </lineage>
</organism>
<proteinExistence type="predicted"/>